<dbReference type="AlphaFoldDB" id="A0A9W7AL61"/>
<evidence type="ECO:0000259" key="7">
    <source>
        <dbReference type="PROSITE" id="PS00497"/>
    </source>
</evidence>
<dbReference type="Gene3D" id="1.10.1280.10">
    <property type="entry name" value="Di-copper center containing domain from catechol oxidase"/>
    <property type="match status" value="1"/>
</dbReference>
<evidence type="ECO:0000256" key="1">
    <source>
        <dbReference type="ARBA" id="ARBA00022723"/>
    </source>
</evidence>
<evidence type="ECO:0000313" key="10">
    <source>
        <dbReference type="Proteomes" id="UP001165122"/>
    </source>
</evidence>
<dbReference type="OrthoDB" id="61409at2759"/>
<dbReference type="InterPro" id="IPR050316">
    <property type="entry name" value="Tyrosinase/Hemocyanin"/>
</dbReference>
<dbReference type="PANTHER" id="PTHR11474">
    <property type="entry name" value="TYROSINASE FAMILY MEMBER"/>
    <property type="match status" value="1"/>
</dbReference>
<keyword evidence="10" id="KW-1185">Reference proteome</keyword>
<keyword evidence="6" id="KW-0812">Transmembrane</keyword>
<dbReference type="GO" id="GO:0016491">
    <property type="term" value="F:oxidoreductase activity"/>
    <property type="evidence" value="ECO:0007669"/>
    <property type="project" value="InterPro"/>
</dbReference>
<keyword evidence="6" id="KW-0472">Membrane</keyword>
<dbReference type="SUPFAM" id="SSF48056">
    <property type="entry name" value="Di-copper centre-containing domain"/>
    <property type="match status" value="1"/>
</dbReference>
<evidence type="ECO:0000259" key="8">
    <source>
        <dbReference type="PROSITE" id="PS00498"/>
    </source>
</evidence>
<feature type="domain" description="Tyrosinase copper-binding" evidence="8">
    <location>
        <begin position="776"/>
        <end position="787"/>
    </location>
</feature>
<comment type="caution">
    <text evidence="9">The sequence shown here is derived from an EMBL/GenBank/DDBJ whole genome shotgun (WGS) entry which is preliminary data.</text>
</comment>
<gene>
    <name evidence="9" type="ORF">TrLO_g13613</name>
</gene>
<organism evidence="9 10">
    <name type="scientific">Triparma laevis f. longispina</name>
    <dbReference type="NCBI Taxonomy" id="1714387"/>
    <lineage>
        <taxon>Eukaryota</taxon>
        <taxon>Sar</taxon>
        <taxon>Stramenopiles</taxon>
        <taxon>Ochrophyta</taxon>
        <taxon>Bolidophyceae</taxon>
        <taxon>Parmales</taxon>
        <taxon>Triparmaceae</taxon>
        <taxon>Triparma</taxon>
    </lineage>
</organism>
<feature type="domain" description="Tyrosinase copper-binding" evidence="7">
    <location>
        <begin position="531"/>
        <end position="548"/>
    </location>
</feature>
<proteinExistence type="predicted"/>
<dbReference type="InterPro" id="IPR011936">
    <property type="entry name" value="Myxo_disulph_rpt"/>
</dbReference>
<dbReference type="NCBIfam" id="TIGR02232">
    <property type="entry name" value="myxo_disulf_rpt"/>
    <property type="match status" value="2"/>
</dbReference>
<feature type="transmembrane region" description="Helical" evidence="6">
    <location>
        <begin position="29"/>
        <end position="53"/>
    </location>
</feature>
<dbReference type="EMBL" id="BRXW01000694">
    <property type="protein sequence ID" value="GMH74292.1"/>
    <property type="molecule type" value="Genomic_DNA"/>
</dbReference>
<dbReference type="GO" id="GO:0046872">
    <property type="term" value="F:metal ion binding"/>
    <property type="evidence" value="ECO:0007669"/>
    <property type="project" value="UniProtKB-KW"/>
</dbReference>
<dbReference type="Pfam" id="PF13948">
    <property type="entry name" value="DUF4215"/>
    <property type="match status" value="2"/>
</dbReference>
<keyword evidence="3" id="KW-0677">Repeat</keyword>
<protein>
    <recommendedName>
        <fullName evidence="7 8">Tyrosinase copper-binding domain-containing protein</fullName>
    </recommendedName>
</protein>
<evidence type="ECO:0000256" key="5">
    <source>
        <dbReference type="ARBA" id="ARBA00023157"/>
    </source>
</evidence>
<evidence type="ECO:0000256" key="4">
    <source>
        <dbReference type="ARBA" id="ARBA00023008"/>
    </source>
</evidence>
<evidence type="ECO:0000256" key="3">
    <source>
        <dbReference type="ARBA" id="ARBA00022737"/>
    </source>
</evidence>
<keyword evidence="5" id="KW-1015">Disulfide bond</keyword>
<accession>A0A9W7AL61</accession>
<reference evidence="10" key="1">
    <citation type="journal article" date="2023" name="Commun. Biol.">
        <title>Genome analysis of Parmales, the sister group of diatoms, reveals the evolutionary specialization of diatoms from phago-mixotrophs to photoautotrophs.</title>
        <authorList>
            <person name="Ban H."/>
            <person name="Sato S."/>
            <person name="Yoshikawa S."/>
            <person name="Yamada K."/>
            <person name="Nakamura Y."/>
            <person name="Ichinomiya M."/>
            <person name="Sato N."/>
            <person name="Blanc-Mathieu R."/>
            <person name="Endo H."/>
            <person name="Kuwata A."/>
            <person name="Ogata H."/>
        </authorList>
    </citation>
    <scope>NUCLEOTIDE SEQUENCE [LARGE SCALE GENOMIC DNA]</scope>
    <source>
        <strain evidence="10">NIES 3700</strain>
    </source>
</reference>
<keyword evidence="2" id="KW-0732">Signal</keyword>
<keyword evidence="6" id="KW-1133">Transmembrane helix</keyword>
<dbReference type="Proteomes" id="UP001165122">
    <property type="component" value="Unassembled WGS sequence"/>
</dbReference>
<keyword evidence="4" id="KW-0186">Copper</keyword>
<dbReference type="InterPro" id="IPR002227">
    <property type="entry name" value="Tyrosinase_Cu-bd"/>
</dbReference>
<dbReference type="Pfam" id="PF00264">
    <property type="entry name" value="Tyrosinase"/>
    <property type="match status" value="1"/>
</dbReference>
<evidence type="ECO:0000313" key="9">
    <source>
        <dbReference type="EMBL" id="GMH74292.1"/>
    </source>
</evidence>
<evidence type="ECO:0000256" key="6">
    <source>
        <dbReference type="SAM" id="Phobius"/>
    </source>
</evidence>
<name>A0A9W7AL61_9STRA</name>
<sequence length="1249" mass="136956">MGKGDRDDEFGVGDVGLTTGNKERGMGKFAFGTWSMLLSVIFLAIGIVIGTFVDTSSLGLSTATGSEVENVDLTNEITTGDRRRVTEATAFGHVERQLLNHNTAYYDTISQLTVVKENGWTYSMNTASYHIKGDNGLVFYGINGEELEFPGDGSTTTDWIIRNVVASAATETFELSFGRRLSTEVDAGLRSTERENVSFEQDFQARRSLSASEKLCNKGHASDCKTCIESQDTWCKSNAWDSSCVEGCEGPTKYMAKGCKEECAEAPIVSVKAKKTKEVDSKKPVDCVVGNWAAVTGSCGPITTGAPGGVAACYEKEKRSITTQPQHGGAQCPSEGNERLVTCECDPVCGDGFLMEGEECDDGNTQSKDGCSHTCEIETGWLCTKENFGLSNCVNGKCECTEWGQGACSEGTCLPVKGQAGTSADCTTDGHCRASVCGDGIQTGIEQCDDQNTADGDGCSSTCQIEKFHSCEGGVGQKTVCDKMRVRKDFRDLTKPEKDLYIEAVNKLKEQGVYDLFVQTHAHLTNKNYAHGTSGFLPWHRKYLLEFENAIRSADPGGKYKDVTVPYWDWAEDTDLCSANGGCKTFHEKSDLLKEFGGPGSFACSSYPHGGNIDCSRLPTFNPDSDDSVGKGGPKDVDFSGDYQAYCQANCADHVTWGSTGAGSISCSTEEKSEDGCKDIPDNAVGCVRNGPFAGWMSPEYPENKDNTKTCLSRGLNWEIASQGYLTGSARLTQIITVQKEYGSNGGFRAYIESTPHANPHNLLGGHIRSFSSPADPLFFSHHAFIDKVWSMWQNCHDHDETDKEQIKSKEYRHTGSHDGLDVPLVFKFPAGQGSCEKGDGTSACATCVHGKDSWCESPSNDWDSTCNGFCSGACASECSSGEQNPGDVIKPSVAGPAVGSFCPSCTQSYYQWDDTTTHVKEFHSIHDLGYQKTNGADDLTKPNSYIYAPDQFDLKMKDHKAICDWTESAHHGKEWKKKDNNRRRMDTHPEFFKRKEESSNNHEVRGSKIFDANGREVEGLGDRVRKLYAKHGEEPPARLLAAIHDPNGINDAFCPFDSNGEWTSSYNLVEWQDPEDNQWYLVHEVENFEDVNGDVGKRYKCYCDDGMVWDLDGNTCISLMPDDDHVFKTQDPDTQVILDHWTKLSNKLIEESDFVKDNDSLTFSLDKMTAAECKLLYNAKSGIVREDDTKNGEGKDTADFVNNDGRVKGPGSRSKFLQGWGLGECEEGVEEKCIKADVALDPCDIRED</sequence>
<keyword evidence="1" id="KW-0479">Metal-binding</keyword>
<dbReference type="InterPro" id="IPR008922">
    <property type="entry name" value="Di-copper_centre_dom_sf"/>
</dbReference>
<dbReference type="PROSITE" id="PS00498">
    <property type="entry name" value="TYROSINASE_2"/>
    <property type="match status" value="1"/>
</dbReference>
<dbReference type="PANTHER" id="PTHR11474:SF126">
    <property type="entry name" value="TYROSINASE-LIKE PROTEIN TYR-1-RELATED"/>
    <property type="match status" value="1"/>
</dbReference>
<evidence type="ECO:0000256" key="2">
    <source>
        <dbReference type="ARBA" id="ARBA00022729"/>
    </source>
</evidence>
<dbReference type="PROSITE" id="PS00497">
    <property type="entry name" value="TYROSINASE_1"/>
    <property type="match status" value="1"/>
</dbReference>
<dbReference type="PRINTS" id="PR00092">
    <property type="entry name" value="TYROSINASE"/>
</dbReference>